<dbReference type="Gene3D" id="3.30.413.10">
    <property type="entry name" value="Sulfite Reductase Hemoprotein, domain 1"/>
    <property type="match status" value="1"/>
</dbReference>
<dbReference type="RefSeq" id="WP_303700514.1">
    <property type="nucleotide sequence ID" value="NZ_VSIV01000084.1"/>
</dbReference>
<dbReference type="AlphaFoldDB" id="A0A5D0MQI9"/>
<dbReference type="InterPro" id="IPR004588">
    <property type="entry name" value="IspG_bac-typ"/>
</dbReference>
<dbReference type="InterPro" id="IPR016425">
    <property type="entry name" value="IspG_bac"/>
</dbReference>
<sequence length="354" mass="38318">MLERRKTKQIYVGNVAVGGDAPVSIQSMTNTRTSDIEATVRQIKNLESLGCDIIRVAVPDDDSAAALDKIKSRVKIPVIADIHFDYRLALKAIRNGADAVRINPGNIGNNEKVATVIQAAKESGIPIRIGVNSGSLEKDLVEKYGVTSRSLVESVLRHVDFFEKNNFYDIKISVKASSIPLTIDAYNLLCEKVNYPLHIGITEAGTLFKGMIKSSVGIGALLAEGIGDTLRVSLTGSPEDEVKVGWEIVKSLGLRQRGPEFISCPTCGRTEIELADLAAKVEKAFEKLKEPLSIAVMGCPVNGPGEARNCDYGIAGGKGQGIIFKKGVVVEKVPEKELLERFVNLLRKDGYNVL</sequence>
<evidence type="ECO:0000256" key="7">
    <source>
        <dbReference type="HAMAP-Rule" id="MF_00159"/>
    </source>
</evidence>
<evidence type="ECO:0000256" key="2">
    <source>
        <dbReference type="ARBA" id="ARBA00022723"/>
    </source>
</evidence>
<dbReference type="EC" id="1.17.7.3" evidence="7"/>
<keyword evidence="1 7" id="KW-0004">4Fe-4S</keyword>
<evidence type="ECO:0000256" key="6">
    <source>
        <dbReference type="ARBA" id="ARBA00023229"/>
    </source>
</evidence>
<evidence type="ECO:0000313" key="11">
    <source>
        <dbReference type="Proteomes" id="UP000323337"/>
    </source>
</evidence>
<dbReference type="InterPro" id="IPR011005">
    <property type="entry name" value="Dihydropteroate_synth-like_sf"/>
</dbReference>
<dbReference type="GO" id="GO:0051539">
    <property type="term" value="F:4 iron, 4 sulfur cluster binding"/>
    <property type="evidence" value="ECO:0007669"/>
    <property type="project" value="UniProtKB-UniRule"/>
</dbReference>
<reference evidence="10 11" key="1">
    <citation type="submission" date="2019-08" db="EMBL/GenBank/DDBJ databases">
        <title>Genomic characterization of a novel candidate phylum (ARYD3) from a high temperature, high salinity tertiary oil reservoir in north central Oklahoma, USA.</title>
        <authorList>
            <person name="Youssef N.H."/>
            <person name="Yadav A."/>
            <person name="Elshahed M.S."/>
        </authorList>
    </citation>
    <scope>NUCLEOTIDE SEQUENCE [LARGE SCALE GENOMIC DNA]</scope>
    <source>
        <strain evidence="10">ARYD1</strain>
    </source>
</reference>
<comment type="cofactor">
    <cofactor evidence="7">
        <name>[4Fe-4S] cluster</name>
        <dbReference type="ChEBI" id="CHEBI:49883"/>
    </cofactor>
    <text evidence="7">Binds 1 [4Fe-4S] cluster.</text>
</comment>
<dbReference type="GO" id="GO:0046429">
    <property type="term" value="F:4-hydroxy-3-methylbut-2-en-1-yl diphosphate synthase activity (ferredoxin)"/>
    <property type="evidence" value="ECO:0007669"/>
    <property type="project" value="UniProtKB-UniRule"/>
</dbReference>
<dbReference type="Gene3D" id="3.20.20.20">
    <property type="entry name" value="Dihydropteroate synthase-like"/>
    <property type="match status" value="1"/>
</dbReference>
<dbReference type="NCBIfam" id="NF001540">
    <property type="entry name" value="PRK00366.1"/>
    <property type="match status" value="1"/>
</dbReference>
<dbReference type="GO" id="GO:0005506">
    <property type="term" value="F:iron ion binding"/>
    <property type="evidence" value="ECO:0007669"/>
    <property type="project" value="InterPro"/>
</dbReference>
<feature type="domain" description="IspG C-terminal" evidence="9">
    <location>
        <begin position="260"/>
        <end position="347"/>
    </location>
</feature>
<accession>A0A5D0MQI9</accession>
<feature type="domain" description="IspG TIM-barrel" evidence="8">
    <location>
        <begin position="7"/>
        <end position="246"/>
    </location>
</feature>
<dbReference type="Pfam" id="PF04551">
    <property type="entry name" value="GcpE"/>
    <property type="match status" value="1"/>
</dbReference>
<gene>
    <name evidence="7 10" type="primary">ispG</name>
    <name evidence="10" type="synonym">gcpE</name>
    <name evidence="10" type="ORF">FXF49_03460</name>
</gene>
<evidence type="ECO:0000313" key="10">
    <source>
        <dbReference type="EMBL" id="TYB33940.1"/>
    </source>
</evidence>
<name>A0A5D0MQI9_FLESI</name>
<keyword evidence="3 7" id="KW-0560">Oxidoreductase</keyword>
<evidence type="ECO:0000259" key="9">
    <source>
        <dbReference type="Pfam" id="PF26540"/>
    </source>
</evidence>
<dbReference type="Proteomes" id="UP000323337">
    <property type="component" value="Unassembled WGS sequence"/>
</dbReference>
<dbReference type="FunFam" id="3.20.20.20:FF:000001">
    <property type="entry name" value="4-hydroxy-3-methylbut-2-en-1-yl diphosphate synthase (flavodoxin)"/>
    <property type="match status" value="1"/>
</dbReference>
<dbReference type="HAMAP" id="MF_00159">
    <property type="entry name" value="IspG"/>
    <property type="match status" value="1"/>
</dbReference>
<comment type="similarity">
    <text evidence="7">Belongs to the IspG family.</text>
</comment>
<evidence type="ECO:0000259" key="8">
    <source>
        <dbReference type="Pfam" id="PF04551"/>
    </source>
</evidence>
<evidence type="ECO:0000256" key="4">
    <source>
        <dbReference type="ARBA" id="ARBA00023004"/>
    </source>
</evidence>
<dbReference type="InterPro" id="IPR058579">
    <property type="entry name" value="IspG_C"/>
</dbReference>
<feature type="binding site" evidence="7">
    <location>
        <position position="299"/>
    </location>
    <ligand>
        <name>[4Fe-4S] cluster</name>
        <dbReference type="ChEBI" id="CHEBI:49883"/>
    </ligand>
</feature>
<dbReference type="GO" id="GO:0141197">
    <property type="term" value="F:4-hydroxy-3-methylbut-2-enyl-diphosphate synthase activity (flavodoxin)"/>
    <property type="evidence" value="ECO:0007669"/>
    <property type="project" value="UniProtKB-EC"/>
</dbReference>
<dbReference type="NCBIfam" id="TIGR00612">
    <property type="entry name" value="ispG_gcpE"/>
    <property type="match status" value="1"/>
</dbReference>
<comment type="caution">
    <text evidence="10">The sequence shown here is derived from an EMBL/GenBank/DDBJ whole genome shotgun (WGS) entry which is preliminary data.</text>
</comment>
<proteinExistence type="inferred from homology"/>
<keyword evidence="2 7" id="KW-0479">Metal-binding</keyword>
<dbReference type="PIRSF" id="PIRSF004640">
    <property type="entry name" value="IspG"/>
    <property type="match status" value="1"/>
</dbReference>
<comment type="pathway">
    <text evidence="7">Isoprenoid biosynthesis; isopentenyl diphosphate biosynthesis via DXP pathway; isopentenyl diphosphate from 1-deoxy-D-xylulose 5-phosphate: step 5/6.</text>
</comment>
<dbReference type="PANTHER" id="PTHR30454:SF0">
    <property type="entry name" value="4-HYDROXY-3-METHYLBUT-2-EN-1-YL DIPHOSPHATE SYNTHASE (FERREDOXIN), CHLOROPLASTIC"/>
    <property type="match status" value="1"/>
</dbReference>
<feature type="binding site" evidence="7">
    <location>
        <position position="264"/>
    </location>
    <ligand>
        <name>[4Fe-4S] cluster</name>
        <dbReference type="ChEBI" id="CHEBI:49883"/>
    </ligand>
</feature>
<comment type="function">
    <text evidence="7">Converts 2C-methyl-D-erythritol 2,4-cyclodiphosphate (ME-2,4cPP) into 1-hydroxy-2-methyl-2-(E)-butenyl 4-diphosphate.</text>
</comment>
<organism evidence="10 11">
    <name type="scientific">Flexistipes sinusarabici</name>
    <dbReference type="NCBI Taxonomy" id="2352"/>
    <lineage>
        <taxon>Bacteria</taxon>
        <taxon>Pseudomonadati</taxon>
        <taxon>Deferribacterota</taxon>
        <taxon>Deferribacteres</taxon>
        <taxon>Deferribacterales</taxon>
        <taxon>Flexistipitaceae</taxon>
        <taxon>Flexistipes</taxon>
    </lineage>
</organism>
<comment type="catalytic activity">
    <reaction evidence="7">
        <text>(2E)-4-hydroxy-3-methylbut-2-enyl diphosphate + oxidized [flavodoxin] + H2O + 2 H(+) = 2-C-methyl-D-erythritol 2,4-cyclic diphosphate + reduced [flavodoxin]</text>
        <dbReference type="Rhea" id="RHEA:43604"/>
        <dbReference type="Rhea" id="RHEA-COMP:10622"/>
        <dbReference type="Rhea" id="RHEA-COMP:10623"/>
        <dbReference type="ChEBI" id="CHEBI:15377"/>
        <dbReference type="ChEBI" id="CHEBI:15378"/>
        <dbReference type="ChEBI" id="CHEBI:57618"/>
        <dbReference type="ChEBI" id="CHEBI:58210"/>
        <dbReference type="ChEBI" id="CHEBI:58483"/>
        <dbReference type="ChEBI" id="CHEBI:128753"/>
        <dbReference type="EC" id="1.17.7.3"/>
    </reaction>
</comment>
<dbReference type="UniPathway" id="UPA00056">
    <property type="reaction ID" value="UER00096"/>
</dbReference>
<dbReference type="SUPFAM" id="SSF51717">
    <property type="entry name" value="Dihydropteroate synthetase-like"/>
    <property type="match status" value="1"/>
</dbReference>
<dbReference type="GO" id="GO:0019288">
    <property type="term" value="P:isopentenyl diphosphate biosynthetic process, methylerythritol 4-phosphate pathway"/>
    <property type="evidence" value="ECO:0007669"/>
    <property type="project" value="UniProtKB-UniRule"/>
</dbReference>
<keyword evidence="6 7" id="KW-0414">Isoprene biosynthesis</keyword>
<dbReference type="InterPro" id="IPR045854">
    <property type="entry name" value="NO2/SO3_Rdtase_4Fe4S_sf"/>
</dbReference>
<dbReference type="PANTHER" id="PTHR30454">
    <property type="entry name" value="4-HYDROXY-3-METHYLBUT-2-EN-1-YL DIPHOSPHATE SYNTHASE"/>
    <property type="match status" value="1"/>
</dbReference>
<feature type="binding site" evidence="7">
    <location>
        <position position="306"/>
    </location>
    <ligand>
        <name>[4Fe-4S] cluster</name>
        <dbReference type="ChEBI" id="CHEBI:49883"/>
    </ligand>
</feature>
<dbReference type="EMBL" id="VSIV01000084">
    <property type="protein sequence ID" value="TYB33940.1"/>
    <property type="molecule type" value="Genomic_DNA"/>
</dbReference>
<evidence type="ECO:0000256" key="3">
    <source>
        <dbReference type="ARBA" id="ARBA00023002"/>
    </source>
</evidence>
<dbReference type="Pfam" id="PF26540">
    <property type="entry name" value="GcpE_C"/>
    <property type="match status" value="1"/>
</dbReference>
<evidence type="ECO:0000256" key="5">
    <source>
        <dbReference type="ARBA" id="ARBA00023014"/>
    </source>
</evidence>
<protein>
    <recommendedName>
        <fullName evidence="7">4-hydroxy-3-methylbut-2-en-1-yl diphosphate synthase (flavodoxin)</fullName>
        <ecNumber evidence="7">1.17.7.3</ecNumber>
    </recommendedName>
    <alternativeName>
        <fullName evidence="7">1-hydroxy-2-methyl-2-(E)-butenyl 4-diphosphate synthase</fullName>
    </alternativeName>
</protein>
<dbReference type="SUPFAM" id="SSF56014">
    <property type="entry name" value="Nitrite and sulphite reductase 4Fe-4S domain-like"/>
    <property type="match status" value="1"/>
</dbReference>
<keyword evidence="5 7" id="KW-0411">Iron-sulfur</keyword>
<dbReference type="GO" id="GO:0016114">
    <property type="term" value="P:terpenoid biosynthetic process"/>
    <property type="evidence" value="ECO:0007669"/>
    <property type="project" value="InterPro"/>
</dbReference>
<dbReference type="InterPro" id="IPR058578">
    <property type="entry name" value="IspG_TIM"/>
</dbReference>
<evidence type="ECO:0000256" key="1">
    <source>
        <dbReference type="ARBA" id="ARBA00022485"/>
    </source>
</evidence>
<feature type="binding site" evidence="7">
    <location>
        <position position="267"/>
    </location>
    <ligand>
        <name>[4Fe-4S] cluster</name>
        <dbReference type="ChEBI" id="CHEBI:49883"/>
    </ligand>
</feature>
<keyword evidence="4 7" id="KW-0408">Iron</keyword>